<proteinExistence type="predicted"/>
<evidence type="ECO:0000256" key="1">
    <source>
        <dbReference type="SAM" id="MobiDB-lite"/>
    </source>
</evidence>
<feature type="compositionally biased region" description="Acidic residues" evidence="1">
    <location>
        <begin position="599"/>
        <end position="609"/>
    </location>
</feature>
<accession>A0A2R5GBN4</accession>
<feature type="compositionally biased region" description="Basic and acidic residues" evidence="1">
    <location>
        <begin position="315"/>
        <end position="325"/>
    </location>
</feature>
<dbReference type="Gene3D" id="1.25.10.10">
    <property type="entry name" value="Leucine-rich Repeat Variant"/>
    <property type="match status" value="1"/>
</dbReference>
<dbReference type="Gene3D" id="1.10.238.10">
    <property type="entry name" value="EF-hand"/>
    <property type="match status" value="1"/>
</dbReference>
<feature type="compositionally biased region" description="Acidic residues" evidence="1">
    <location>
        <begin position="305"/>
        <end position="314"/>
    </location>
</feature>
<dbReference type="AlphaFoldDB" id="A0A2R5GBN4"/>
<feature type="compositionally biased region" description="Basic and acidic residues" evidence="1">
    <location>
        <begin position="334"/>
        <end position="348"/>
    </location>
</feature>
<dbReference type="SUPFAM" id="SSF48371">
    <property type="entry name" value="ARM repeat"/>
    <property type="match status" value="1"/>
</dbReference>
<evidence type="ECO:0000313" key="2">
    <source>
        <dbReference type="EMBL" id="GBG27995.1"/>
    </source>
</evidence>
<feature type="region of interest" description="Disordered" evidence="1">
    <location>
        <begin position="192"/>
        <end position="353"/>
    </location>
</feature>
<dbReference type="InterPro" id="IPR011989">
    <property type="entry name" value="ARM-like"/>
</dbReference>
<reference evidence="2 3" key="1">
    <citation type="submission" date="2017-12" db="EMBL/GenBank/DDBJ databases">
        <title>Sequencing, de novo assembly and annotation of complete genome of a new Thraustochytrid species, strain FCC1311.</title>
        <authorList>
            <person name="Sedici K."/>
            <person name="Godart F."/>
            <person name="Aiese Cigliano R."/>
            <person name="Sanseverino W."/>
            <person name="Barakat M."/>
            <person name="Ortet P."/>
            <person name="Marechal E."/>
            <person name="Cagnac O."/>
            <person name="Amato A."/>
        </authorList>
    </citation>
    <scope>NUCLEOTIDE SEQUENCE [LARGE SCALE GENOMIC DNA]</scope>
</reference>
<sequence length="846" mass="93487">MEIARVHLKADFRESKVREWGINVLERARVSFAREAAPGELTMNVDTFVQLFQELSTKDAVRLFKQFSERASVRDMTRARSARGSALTIFTGMCLLCGASPLEKLRFLFDVFDLSKSASLWADECAIFLTCILRAFGTLADHAPALLKKNPQVLDAIVQRPFQEHAILYLSWPMFRDWAFQVMQDLVVDRDHTIDTPSNPMHRKTTKRRARSGVAIPDAEQDRESQTDQPRADEEETAFGARANNQMSPCECGVESGASEESEFPVRRGSSRLGGSNKMTRGPEIIGPEEDSTLEDVSASVDILSLEEDEQQDEEGARRVEERTYAKAAPESSPRGEGDCEDLQHGQDDMDEEGDADDFLDANQAMDQILSCLPEIDAGDLSSLPWLLNATRMLAEHDECATLGNIVPQILPLVCNVAACEDPDLAMQAFQVLGAIIDGAPEKVCESSDTVNERALLEMCLVRSVDADPLIGAAASTCLYRIAEKQPYGFGRTLAALLEAGTLHDLSSVILQCANTLEQLLDCMPPPEELDVGMDGRLGLLLSALCLWAHGSLEDCKHTAKILVVKLGIRYSGDPQWDEAIAKTESVLLQAWNQGMDPTPEEEAAMEQEQEQRRRREEMMAKLGEDDEAGAIERDLAERGWLVPAGRVPRPCDADEACMYPQVFAILGYRGRGGPSVGVPPQSTFDRSGTFRRREVVKESRTVEFMKVLWNGSVQVWEETEETVKETTHLEAANGEFAHREKVKLTQREAVNGESTKEDKSRRDYVHLKNTTGEFATYVDCASPTSPQIAATSPDWSSFGFGTGGPQISSSTHVASLFDTASGPQQAEENHESTVTYVVHEPESPL</sequence>
<name>A0A2R5GBN4_9STRA</name>
<gene>
    <name evidence="2" type="ORF">FCC1311_042182</name>
</gene>
<feature type="compositionally biased region" description="Basic residues" evidence="1">
    <location>
        <begin position="201"/>
        <end position="211"/>
    </location>
</feature>
<feature type="region of interest" description="Disordered" evidence="1">
    <location>
        <begin position="597"/>
        <end position="616"/>
    </location>
</feature>
<organism evidence="2 3">
    <name type="scientific">Hondaea fermentalgiana</name>
    <dbReference type="NCBI Taxonomy" id="2315210"/>
    <lineage>
        <taxon>Eukaryota</taxon>
        <taxon>Sar</taxon>
        <taxon>Stramenopiles</taxon>
        <taxon>Bigyra</taxon>
        <taxon>Labyrinthulomycetes</taxon>
        <taxon>Thraustochytrida</taxon>
        <taxon>Thraustochytriidae</taxon>
        <taxon>Hondaea</taxon>
    </lineage>
</organism>
<evidence type="ECO:0000313" key="3">
    <source>
        <dbReference type="Proteomes" id="UP000241890"/>
    </source>
</evidence>
<dbReference type="EMBL" id="BEYU01000038">
    <property type="protein sequence ID" value="GBG27995.1"/>
    <property type="molecule type" value="Genomic_DNA"/>
</dbReference>
<feature type="compositionally biased region" description="Basic and acidic residues" evidence="1">
    <location>
        <begin position="220"/>
        <end position="232"/>
    </location>
</feature>
<dbReference type="Proteomes" id="UP000241890">
    <property type="component" value="Unassembled WGS sequence"/>
</dbReference>
<comment type="caution">
    <text evidence="2">The sequence shown here is derived from an EMBL/GenBank/DDBJ whole genome shotgun (WGS) entry which is preliminary data.</text>
</comment>
<protein>
    <submittedName>
        <fullName evidence="2">Uncharacterized protein</fullName>
    </submittedName>
</protein>
<dbReference type="InterPro" id="IPR016024">
    <property type="entry name" value="ARM-type_fold"/>
</dbReference>
<dbReference type="InParanoid" id="A0A2R5GBN4"/>
<feature type="region of interest" description="Disordered" evidence="1">
    <location>
        <begin position="821"/>
        <end position="846"/>
    </location>
</feature>
<keyword evidence="3" id="KW-1185">Reference proteome</keyword>